<evidence type="ECO:0000313" key="1">
    <source>
        <dbReference type="EMBL" id="CEI65536.1"/>
    </source>
</evidence>
<dbReference type="Proteomes" id="UP000245910">
    <property type="component" value="Chromosome I"/>
</dbReference>
<proteinExistence type="predicted"/>
<evidence type="ECO:0000313" key="2">
    <source>
        <dbReference type="Proteomes" id="UP000245910"/>
    </source>
</evidence>
<keyword evidence="2" id="KW-1185">Reference proteome</keyword>
<organism evidence="1 2">
    <name type="scientific">Fusarium venenatum</name>
    <dbReference type="NCBI Taxonomy" id="56646"/>
    <lineage>
        <taxon>Eukaryota</taxon>
        <taxon>Fungi</taxon>
        <taxon>Dikarya</taxon>
        <taxon>Ascomycota</taxon>
        <taxon>Pezizomycotina</taxon>
        <taxon>Sordariomycetes</taxon>
        <taxon>Hypocreomycetidae</taxon>
        <taxon>Hypocreales</taxon>
        <taxon>Nectriaceae</taxon>
        <taxon>Fusarium</taxon>
    </lineage>
</organism>
<sequence length="68" mass="7535">MSSSTQAHDCNIIGITPKRPNILLNPLKRNIHILQSKIQKAFFGGQLSVHAAEYTNAVLHANSNVWLL</sequence>
<dbReference type="EMBL" id="LN649229">
    <property type="protein sequence ID" value="CEI65536.1"/>
    <property type="molecule type" value="Genomic_DNA"/>
</dbReference>
<protein>
    <submittedName>
        <fullName evidence="1">Uncharacterized protein</fullName>
    </submittedName>
</protein>
<accession>A0A2L2TPZ4</accession>
<name>A0A2L2TPZ4_9HYPO</name>
<dbReference type="AlphaFoldDB" id="A0A2L2TPZ4"/>
<reference evidence="2" key="1">
    <citation type="submission" date="2014-10" db="EMBL/GenBank/DDBJ databases">
        <authorList>
            <person name="King R."/>
        </authorList>
    </citation>
    <scope>NUCLEOTIDE SEQUENCE [LARGE SCALE GENOMIC DNA]</scope>
    <source>
        <strain evidence="2">A3/5</strain>
    </source>
</reference>